<dbReference type="AlphaFoldDB" id="E4XJ67"/>
<dbReference type="InterPro" id="IPR000095">
    <property type="entry name" value="CRIB_dom"/>
</dbReference>
<feature type="region of interest" description="Disordered" evidence="1">
    <location>
        <begin position="135"/>
        <end position="158"/>
    </location>
</feature>
<keyword evidence="4" id="KW-1185">Reference proteome</keyword>
<dbReference type="Proteomes" id="UP000001307">
    <property type="component" value="Unassembled WGS sequence"/>
</dbReference>
<evidence type="ECO:0000259" key="2">
    <source>
        <dbReference type="PROSITE" id="PS50108"/>
    </source>
</evidence>
<feature type="compositionally biased region" description="Pro residues" evidence="1">
    <location>
        <begin position="226"/>
        <end position="235"/>
    </location>
</feature>
<feature type="compositionally biased region" description="Low complexity" evidence="1">
    <location>
        <begin position="141"/>
        <end position="158"/>
    </location>
</feature>
<dbReference type="PROSITE" id="PS50108">
    <property type="entry name" value="CRIB"/>
    <property type="match status" value="1"/>
</dbReference>
<feature type="region of interest" description="Disordered" evidence="1">
    <location>
        <begin position="205"/>
        <end position="257"/>
    </location>
</feature>
<reference evidence="3" key="1">
    <citation type="journal article" date="2010" name="Science">
        <title>Plasticity of animal genome architecture unmasked by rapid evolution of a pelagic tunicate.</title>
        <authorList>
            <person name="Denoeud F."/>
            <person name="Henriet S."/>
            <person name="Mungpakdee S."/>
            <person name="Aury J.M."/>
            <person name="Da Silva C."/>
            <person name="Brinkmann H."/>
            <person name="Mikhaleva J."/>
            <person name="Olsen L.C."/>
            <person name="Jubin C."/>
            <person name="Canestro C."/>
            <person name="Bouquet J.M."/>
            <person name="Danks G."/>
            <person name="Poulain J."/>
            <person name="Campsteijn C."/>
            <person name="Adamski M."/>
            <person name="Cross I."/>
            <person name="Yadetie F."/>
            <person name="Muffato M."/>
            <person name="Louis A."/>
            <person name="Butcher S."/>
            <person name="Tsagkogeorga G."/>
            <person name="Konrad A."/>
            <person name="Singh S."/>
            <person name="Jensen M.F."/>
            <person name="Cong E.H."/>
            <person name="Eikeseth-Otteraa H."/>
            <person name="Noel B."/>
            <person name="Anthouard V."/>
            <person name="Porcel B.M."/>
            <person name="Kachouri-Lafond R."/>
            <person name="Nishino A."/>
            <person name="Ugolini M."/>
            <person name="Chourrout P."/>
            <person name="Nishida H."/>
            <person name="Aasland R."/>
            <person name="Huzurbazar S."/>
            <person name="Westhof E."/>
            <person name="Delsuc F."/>
            <person name="Lehrach H."/>
            <person name="Reinhardt R."/>
            <person name="Weissenbach J."/>
            <person name="Roy S.W."/>
            <person name="Artiguenave F."/>
            <person name="Postlethwait J.H."/>
            <person name="Manak J.R."/>
            <person name="Thompson E.M."/>
            <person name="Jaillon O."/>
            <person name="Du Pasquier L."/>
            <person name="Boudinot P."/>
            <person name="Liberles D.A."/>
            <person name="Volff J.N."/>
            <person name="Philippe H."/>
            <person name="Lenhard B."/>
            <person name="Roest Crollius H."/>
            <person name="Wincker P."/>
            <person name="Chourrout D."/>
        </authorList>
    </citation>
    <scope>NUCLEOTIDE SEQUENCE [LARGE SCALE GENOMIC DNA]</scope>
</reference>
<name>E4XJ67_OIKDI</name>
<organism evidence="3">
    <name type="scientific">Oikopleura dioica</name>
    <name type="common">Tunicate</name>
    <dbReference type="NCBI Taxonomy" id="34765"/>
    <lineage>
        <taxon>Eukaryota</taxon>
        <taxon>Metazoa</taxon>
        <taxon>Chordata</taxon>
        <taxon>Tunicata</taxon>
        <taxon>Appendicularia</taxon>
        <taxon>Copelata</taxon>
        <taxon>Oikopleuridae</taxon>
        <taxon>Oikopleura</taxon>
    </lineage>
</organism>
<feature type="domain" description="CRIB" evidence="2">
    <location>
        <begin position="98"/>
        <end position="113"/>
    </location>
</feature>
<dbReference type="OrthoDB" id="10452275at2759"/>
<feature type="compositionally biased region" description="Basic residues" evidence="1">
    <location>
        <begin position="76"/>
        <end position="93"/>
    </location>
</feature>
<gene>
    <name evidence="3" type="ORF">GSOID_T00012648001</name>
</gene>
<feature type="region of interest" description="Disordered" evidence="1">
    <location>
        <begin position="58"/>
        <end position="94"/>
    </location>
</feature>
<protein>
    <recommendedName>
        <fullName evidence="2">CRIB domain-containing protein</fullName>
    </recommendedName>
</protein>
<accession>E4XJ67</accession>
<feature type="region of interest" description="Disordered" evidence="1">
    <location>
        <begin position="273"/>
        <end position="303"/>
    </location>
</feature>
<feature type="compositionally biased region" description="Polar residues" evidence="1">
    <location>
        <begin position="237"/>
        <end position="248"/>
    </location>
</feature>
<dbReference type="InParanoid" id="E4XJ67"/>
<proteinExistence type="predicted"/>
<sequence length="320" mass="36099">MRENAPKRNFRLTGGTFFVGLKKGQAQLKIKPEDKETDSRNLNLRFFTLQQFERNMATRESRMSLDSGFSDEKQIRKQKHKRARNKSKQRRKLCKDDIGKPLVESYSHMAHIGSGGDCFGEISNDMSKLANSEKSAKFSDSETTMSRTTSATSATNSEVDVRLRPHAHGFNTRTRHSVMSWNLELGQVDILESVLAVMDKLKEEKPVLESPSEQDEDFDNSFTHSPTPPVTPPPSVMTNRSSPASTINEEPIYDQVPDSEAAAIIQRTETIYERIPTTPTNNNPLLVHARPKFRPPPPVPEPQDDVIYDFIGSSPVKIEN</sequence>
<evidence type="ECO:0000313" key="3">
    <source>
        <dbReference type="EMBL" id="CBY10510.1"/>
    </source>
</evidence>
<evidence type="ECO:0000256" key="1">
    <source>
        <dbReference type="SAM" id="MobiDB-lite"/>
    </source>
</evidence>
<evidence type="ECO:0000313" key="4">
    <source>
        <dbReference type="Proteomes" id="UP000001307"/>
    </source>
</evidence>
<dbReference type="EMBL" id="FN653057">
    <property type="protein sequence ID" value="CBY10510.1"/>
    <property type="molecule type" value="Genomic_DNA"/>
</dbReference>